<evidence type="ECO:0000313" key="2">
    <source>
        <dbReference type="EMBL" id="EAU87294.2"/>
    </source>
</evidence>
<dbReference type="KEGG" id="cci:CC1G_12207"/>
<dbReference type="InParanoid" id="A8NKQ2"/>
<sequence length="181" mass="20214">MQTAVIDHFPNPESVSCEESPAKETPSQNLELGTTTTVQGLLERDEGVPESRSEPPTRTSPGKLIQPDSSSSNRLDPPRAATSMTHAHPFTKVEIEEVSSKGERVEVRTSIIQTRDMRKMSIEDLVRIATNRGRRISELEKKIACLTQRLEKYQRFSRSLVDTMKAMTEAAEDGEMDVLEG</sequence>
<protein>
    <submittedName>
        <fullName evidence="2">Uncharacterized protein</fullName>
    </submittedName>
</protein>
<dbReference type="HOGENOM" id="CLU_1488938_0_0_1"/>
<dbReference type="Proteomes" id="UP000001861">
    <property type="component" value="Unassembled WGS sequence"/>
</dbReference>
<dbReference type="VEuPathDB" id="FungiDB:CC1G_12207"/>
<reference evidence="2 3" key="1">
    <citation type="journal article" date="2010" name="Proc. Natl. Acad. Sci. U.S.A.">
        <title>Insights into evolution of multicellular fungi from the assembled chromosomes of the mushroom Coprinopsis cinerea (Coprinus cinereus).</title>
        <authorList>
            <person name="Stajich J.E."/>
            <person name="Wilke S.K."/>
            <person name="Ahren D."/>
            <person name="Au C.H."/>
            <person name="Birren B.W."/>
            <person name="Borodovsky M."/>
            <person name="Burns C."/>
            <person name="Canback B."/>
            <person name="Casselton L.A."/>
            <person name="Cheng C.K."/>
            <person name="Deng J."/>
            <person name="Dietrich F.S."/>
            <person name="Fargo D.C."/>
            <person name="Farman M.L."/>
            <person name="Gathman A.C."/>
            <person name="Goldberg J."/>
            <person name="Guigo R."/>
            <person name="Hoegger P.J."/>
            <person name="Hooker J.B."/>
            <person name="Huggins A."/>
            <person name="James T.Y."/>
            <person name="Kamada T."/>
            <person name="Kilaru S."/>
            <person name="Kodira C."/>
            <person name="Kues U."/>
            <person name="Kupfer D."/>
            <person name="Kwan H.S."/>
            <person name="Lomsadze A."/>
            <person name="Li W."/>
            <person name="Lilly W.W."/>
            <person name="Ma L.J."/>
            <person name="Mackey A.J."/>
            <person name="Manning G."/>
            <person name="Martin F."/>
            <person name="Muraguchi H."/>
            <person name="Natvig D.O."/>
            <person name="Palmerini H."/>
            <person name="Ramesh M.A."/>
            <person name="Rehmeyer C.J."/>
            <person name="Roe B.A."/>
            <person name="Shenoy N."/>
            <person name="Stanke M."/>
            <person name="Ter-Hovhannisyan V."/>
            <person name="Tunlid A."/>
            <person name="Velagapudi R."/>
            <person name="Vision T.J."/>
            <person name="Zeng Q."/>
            <person name="Zolan M.E."/>
            <person name="Pukkila P.J."/>
        </authorList>
    </citation>
    <scope>NUCLEOTIDE SEQUENCE [LARGE SCALE GENOMIC DNA]</scope>
    <source>
        <strain evidence="3">Okayama-7 / 130 / ATCC MYA-4618 / FGSC 9003</strain>
    </source>
</reference>
<feature type="region of interest" description="Disordered" evidence="1">
    <location>
        <begin position="1"/>
        <end position="89"/>
    </location>
</feature>
<keyword evidence="3" id="KW-1185">Reference proteome</keyword>
<dbReference type="GeneID" id="6011039"/>
<accession>A8NKQ2</accession>
<feature type="compositionally biased region" description="Polar residues" evidence="1">
    <location>
        <begin position="25"/>
        <end position="39"/>
    </location>
</feature>
<comment type="caution">
    <text evidence="2">The sequence shown here is derived from an EMBL/GenBank/DDBJ whole genome shotgun (WGS) entry which is preliminary data.</text>
</comment>
<gene>
    <name evidence="2" type="ORF">CC1G_12207</name>
</gene>
<dbReference type="EMBL" id="AACS02000010">
    <property type="protein sequence ID" value="EAU87294.2"/>
    <property type="molecule type" value="Genomic_DNA"/>
</dbReference>
<organism evidence="2 3">
    <name type="scientific">Coprinopsis cinerea (strain Okayama-7 / 130 / ATCC MYA-4618 / FGSC 9003)</name>
    <name type="common">Inky cap fungus</name>
    <name type="synonym">Hormographiella aspergillata</name>
    <dbReference type="NCBI Taxonomy" id="240176"/>
    <lineage>
        <taxon>Eukaryota</taxon>
        <taxon>Fungi</taxon>
        <taxon>Dikarya</taxon>
        <taxon>Basidiomycota</taxon>
        <taxon>Agaricomycotina</taxon>
        <taxon>Agaricomycetes</taxon>
        <taxon>Agaricomycetidae</taxon>
        <taxon>Agaricales</taxon>
        <taxon>Agaricineae</taxon>
        <taxon>Psathyrellaceae</taxon>
        <taxon>Coprinopsis</taxon>
    </lineage>
</organism>
<evidence type="ECO:0000313" key="3">
    <source>
        <dbReference type="Proteomes" id="UP000001861"/>
    </source>
</evidence>
<proteinExistence type="predicted"/>
<name>A8NKQ2_COPC7</name>
<feature type="compositionally biased region" description="Basic and acidic residues" evidence="1">
    <location>
        <begin position="42"/>
        <end position="55"/>
    </location>
</feature>
<dbReference type="AlphaFoldDB" id="A8NKQ2"/>
<dbReference type="RefSeq" id="XP_001834518.2">
    <property type="nucleotide sequence ID" value="XM_001834466.2"/>
</dbReference>
<evidence type="ECO:0000256" key="1">
    <source>
        <dbReference type="SAM" id="MobiDB-lite"/>
    </source>
</evidence>